<evidence type="ECO:0000256" key="1">
    <source>
        <dbReference type="ARBA" id="ARBA00022468"/>
    </source>
</evidence>
<dbReference type="InterPro" id="IPR051025">
    <property type="entry name" value="RhoGAP"/>
</dbReference>
<dbReference type="EMBL" id="JBJKFK010001074">
    <property type="protein sequence ID" value="KAL3314183.1"/>
    <property type="molecule type" value="Genomic_DNA"/>
</dbReference>
<feature type="region of interest" description="Disordered" evidence="3">
    <location>
        <begin position="394"/>
        <end position="415"/>
    </location>
</feature>
<dbReference type="SUPFAM" id="SSF103657">
    <property type="entry name" value="BAR/IMD domain-like"/>
    <property type="match status" value="1"/>
</dbReference>
<feature type="domain" description="Rho-GAP" evidence="4">
    <location>
        <begin position="466"/>
        <end position="679"/>
    </location>
</feature>
<dbReference type="GO" id="GO:0005096">
    <property type="term" value="F:GTPase activator activity"/>
    <property type="evidence" value="ECO:0007669"/>
    <property type="project" value="UniProtKB-KW"/>
</dbReference>
<dbReference type="InterPro" id="IPR008936">
    <property type="entry name" value="Rho_GTPase_activation_prot"/>
</dbReference>
<feature type="compositionally biased region" description="Basic and acidic residues" evidence="3">
    <location>
        <begin position="396"/>
        <end position="409"/>
    </location>
</feature>
<reference evidence="5 6" key="1">
    <citation type="submission" date="2024-11" db="EMBL/GenBank/DDBJ databases">
        <title>Adaptive evolution of stress response genes in parasites aligns with host niche diversity.</title>
        <authorList>
            <person name="Hahn C."/>
            <person name="Resl P."/>
        </authorList>
    </citation>
    <scope>NUCLEOTIDE SEQUENCE [LARGE SCALE GENOMIC DNA]</scope>
    <source>
        <strain evidence="5">EGGRZ-B1_66</strain>
        <tissue evidence="5">Body</tissue>
    </source>
</reference>
<protein>
    <submittedName>
        <fullName evidence="5">Rho GTPase-activating protein 29</fullName>
    </submittedName>
</protein>
<dbReference type="GO" id="GO:0051056">
    <property type="term" value="P:regulation of small GTPase mediated signal transduction"/>
    <property type="evidence" value="ECO:0007669"/>
    <property type="project" value="UniProtKB-ARBA"/>
</dbReference>
<proteinExistence type="predicted"/>
<keyword evidence="2" id="KW-0175">Coiled coil</keyword>
<feature type="region of interest" description="Disordered" evidence="3">
    <location>
        <begin position="195"/>
        <end position="223"/>
    </location>
</feature>
<evidence type="ECO:0000256" key="2">
    <source>
        <dbReference type="SAM" id="Coils"/>
    </source>
</evidence>
<keyword evidence="1" id="KW-0343">GTPase activation</keyword>
<keyword evidence="6" id="KW-1185">Reference proteome</keyword>
<dbReference type="CDD" id="cd00159">
    <property type="entry name" value="RhoGAP"/>
    <property type="match status" value="1"/>
</dbReference>
<evidence type="ECO:0000256" key="3">
    <source>
        <dbReference type="SAM" id="MobiDB-lite"/>
    </source>
</evidence>
<feature type="coiled-coil region" evidence="2">
    <location>
        <begin position="227"/>
        <end position="254"/>
    </location>
</feature>
<dbReference type="PANTHER" id="PTHR15228:SF25">
    <property type="entry name" value="F-BAR DOMAIN-CONTAINING PROTEIN"/>
    <property type="match status" value="1"/>
</dbReference>
<dbReference type="Gene3D" id="1.10.555.10">
    <property type="entry name" value="Rho GTPase activation protein"/>
    <property type="match status" value="1"/>
</dbReference>
<evidence type="ECO:0000313" key="6">
    <source>
        <dbReference type="Proteomes" id="UP001626550"/>
    </source>
</evidence>
<feature type="compositionally biased region" description="Polar residues" evidence="3">
    <location>
        <begin position="195"/>
        <end position="219"/>
    </location>
</feature>
<comment type="caution">
    <text evidence="5">The sequence shown here is derived from an EMBL/GenBank/DDBJ whole genome shotgun (WGS) entry which is preliminary data.</text>
</comment>
<sequence length="810" mass="90199">MTEQEGEKILDPYAEFHSGHGVAEEDRMLARKDKNAVEFAFNYSKAWCKFCKDLVFSLEKRAQYESDYMRNIGKQFQNLENILNSSTGAPMVNECLNMSRIIVEQCKDLEQNNSKRYRELTEVINRQRTEFARTRKFLKDKWKSDVKRMVDSESALAKTRSSYFQKCQTGSKLREDLAQAQTLLNDLQNQETTAAGLFPNSSTSVPVSIAPDSNSSQGNEDAPSADIAALTNQITKQRSKVDSLEKKLADNDKKEMELMYAFRESVESANKRMVELEKSKVEILCDTRLTVSKCDQVMRDSMSEIFEHLFNSRKNIIEQFSLLATDFRDYEPCSQYLNLVAAHTDQKPDIAIEKYHFEGYHELVNSGQISAKPEGALGGRFAFVSRFGSAYGAESSRGDTAGKHLHSDSESDDDNVVGNLAGSGRTTMFNSIVEFGSNLFRPDSKKVSVRSKQRPASSGIGSPSALELEAAENMLAKEFTLNSVIVAYCITGIESQAEGLLTHGIYRVPASKSKVASVCDQVNAFTAELPSFLSEDDLDLSSEHPLTLASVIKARLLNLSEPLFTYSLYNAFLDCGKGIEGLEVNSPAYEQMVARLTSIFEGMRPEFRRFSGLLFHHLYRIARHESANQMGAANLGTMFGPTLMRQKPKFQVANMMDFVDNKAQTKVVEVIIEEVSKIFHPAKDFSPSTVLQQIQHELANPPPKISSASVDEVAVSSIFSEFPDEICSRLEHNAVGLDIWPQQSACQESDSIGRGTQAEQSGPITAKKGVFGGIYAEPATQKQLFQPAKLPTMPISRILAGIKFARVSPR</sequence>
<dbReference type="Pfam" id="PF00620">
    <property type="entry name" value="RhoGAP"/>
    <property type="match status" value="1"/>
</dbReference>
<dbReference type="InterPro" id="IPR000198">
    <property type="entry name" value="RhoGAP_dom"/>
</dbReference>
<dbReference type="AlphaFoldDB" id="A0ABD2Q3H8"/>
<dbReference type="PROSITE" id="PS50238">
    <property type="entry name" value="RHOGAP"/>
    <property type="match status" value="1"/>
</dbReference>
<organism evidence="5 6">
    <name type="scientific">Cichlidogyrus casuarinus</name>
    <dbReference type="NCBI Taxonomy" id="1844966"/>
    <lineage>
        <taxon>Eukaryota</taxon>
        <taxon>Metazoa</taxon>
        <taxon>Spiralia</taxon>
        <taxon>Lophotrochozoa</taxon>
        <taxon>Platyhelminthes</taxon>
        <taxon>Monogenea</taxon>
        <taxon>Monopisthocotylea</taxon>
        <taxon>Dactylogyridea</taxon>
        <taxon>Ancyrocephalidae</taxon>
        <taxon>Cichlidogyrus</taxon>
    </lineage>
</organism>
<dbReference type="InterPro" id="IPR027267">
    <property type="entry name" value="AH/BAR_dom_sf"/>
</dbReference>
<dbReference type="SUPFAM" id="SSF48350">
    <property type="entry name" value="GTPase activation domain, GAP"/>
    <property type="match status" value="1"/>
</dbReference>
<dbReference type="SMART" id="SM00324">
    <property type="entry name" value="RhoGAP"/>
    <property type="match status" value="1"/>
</dbReference>
<gene>
    <name evidence="5" type="primary">ARHGAP29</name>
    <name evidence="5" type="ORF">Ciccas_007205</name>
</gene>
<name>A0ABD2Q3H8_9PLAT</name>
<dbReference type="Proteomes" id="UP001626550">
    <property type="component" value="Unassembled WGS sequence"/>
</dbReference>
<evidence type="ECO:0000313" key="5">
    <source>
        <dbReference type="EMBL" id="KAL3314183.1"/>
    </source>
</evidence>
<dbReference type="PANTHER" id="PTHR15228">
    <property type="entry name" value="SPERMATHECAL PHYSIOLOGY VARIANT"/>
    <property type="match status" value="1"/>
</dbReference>
<accession>A0ABD2Q3H8</accession>
<evidence type="ECO:0000259" key="4">
    <source>
        <dbReference type="PROSITE" id="PS50238"/>
    </source>
</evidence>
<dbReference type="Gene3D" id="1.20.1270.60">
    <property type="entry name" value="Arfaptin homology (AH) domain/BAR domain"/>
    <property type="match status" value="1"/>
</dbReference>